<dbReference type="InterPro" id="IPR003593">
    <property type="entry name" value="AAA+_ATPase"/>
</dbReference>
<dbReference type="Pfam" id="PF01061">
    <property type="entry name" value="ABC2_membrane"/>
    <property type="match status" value="1"/>
</dbReference>
<dbReference type="OMA" id="RVRPWWD"/>
<dbReference type="SUPFAM" id="SSF52540">
    <property type="entry name" value="P-loop containing nucleoside triphosphate hydrolases"/>
    <property type="match status" value="1"/>
</dbReference>
<feature type="transmembrane region" description="Helical" evidence="9">
    <location>
        <begin position="508"/>
        <end position="534"/>
    </location>
</feature>
<dbReference type="GO" id="GO:0140359">
    <property type="term" value="F:ABC-type transporter activity"/>
    <property type="evidence" value="ECO:0007669"/>
    <property type="project" value="InterPro"/>
</dbReference>
<dbReference type="GO" id="GO:0042632">
    <property type="term" value="P:cholesterol homeostasis"/>
    <property type="evidence" value="ECO:0007669"/>
    <property type="project" value="TreeGrafter"/>
</dbReference>
<dbReference type="Gene3D" id="3.40.50.300">
    <property type="entry name" value="P-loop containing nucleotide triphosphate hydrolases"/>
    <property type="match status" value="1"/>
</dbReference>
<dbReference type="InterPro" id="IPR050352">
    <property type="entry name" value="ABCG_transporters"/>
</dbReference>
<evidence type="ECO:0000256" key="9">
    <source>
        <dbReference type="SAM" id="Phobius"/>
    </source>
</evidence>
<proteinExistence type="inferred from homology"/>
<evidence type="ECO:0000256" key="2">
    <source>
        <dbReference type="ARBA" id="ARBA00005814"/>
    </source>
</evidence>
<dbReference type="Ensembl" id="ENSGMOT00000009159.2">
    <property type="protein sequence ID" value="ENSGMOP00000008913.2"/>
    <property type="gene ID" value="ENSGMOG00000008333.2"/>
</dbReference>
<dbReference type="PROSITE" id="PS00211">
    <property type="entry name" value="ABC_TRANSPORTER_1"/>
    <property type="match status" value="1"/>
</dbReference>
<feature type="transmembrane region" description="Helical" evidence="9">
    <location>
        <begin position="574"/>
        <end position="593"/>
    </location>
</feature>
<reference evidence="11" key="1">
    <citation type="submission" date="2025-08" db="UniProtKB">
        <authorList>
            <consortium name="Ensembl"/>
        </authorList>
    </citation>
    <scope>IDENTIFICATION</scope>
</reference>
<keyword evidence="5" id="KW-0547">Nucleotide-binding</keyword>
<feature type="domain" description="ABC transporter" evidence="10">
    <location>
        <begin position="82"/>
        <end position="337"/>
    </location>
</feature>
<dbReference type="InterPro" id="IPR013525">
    <property type="entry name" value="ABC2_TM"/>
</dbReference>
<dbReference type="GeneTree" id="ENSGT00940000157985"/>
<evidence type="ECO:0000256" key="3">
    <source>
        <dbReference type="ARBA" id="ARBA00022448"/>
    </source>
</evidence>
<evidence type="ECO:0000256" key="1">
    <source>
        <dbReference type="ARBA" id="ARBA00004141"/>
    </source>
</evidence>
<keyword evidence="8 9" id="KW-0472">Membrane</keyword>
<evidence type="ECO:0000313" key="11">
    <source>
        <dbReference type="Ensembl" id="ENSGMOP00000008913.2"/>
    </source>
</evidence>
<evidence type="ECO:0000256" key="8">
    <source>
        <dbReference type="ARBA" id="ARBA00023136"/>
    </source>
</evidence>
<dbReference type="GO" id="GO:0033344">
    <property type="term" value="P:cholesterol efflux"/>
    <property type="evidence" value="ECO:0007669"/>
    <property type="project" value="TreeGrafter"/>
</dbReference>
<comment type="similarity">
    <text evidence="2">Belongs to the ABC transporter superfamily. ABCG family. Eye pigment precursor importer (TC 3.A.1.204) subfamily.</text>
</comment>
<evidence type="ECO:0000259" key="10">
    <source>
        <dbReference type="PROSITE" id="PS50893"/>
    </source>
</evidence>
<name>A0A8C4Z9P5_GADMO</name>
<gene>
    <name evidence="11" type="primary">ABCG5</name>
    <name evidence="11" type="synonym">abcg5</name>
</gene>
<keyword evidence="3" id="KW-0813">Transport</keyword>
<dbReference type="AlphaFoldDB" id="A0A8C4Z9P5"/>
<dbReference type="InterPro" id="IPR027417">
    <property type="entry name" value="P-loop_NTPase"/>
</dbReference>
<evidence type="ECO:0000256" key="4">
    <source>
        <dbReference type="ARBA" id="ARBA00022692"/>
    </source>
</evidence>
<dbReference type="PANTHER" id="PTHR48041:SF113">
    <property type="entry name" value="ATP-BINDING CASSETTE SUB-FAMILY G MEMBER 5"/>
    <property type="match status" value="1"/>
</dbReference>
<feature type="transmembrane region" description="Helical" evidence="9">
    <location>
        <begin position="672"/>
        <end position="690"/>
    </location>
</feature>
<dbReference type="GO" id="GO:0016887">
    <property type="term" value="F:ATP hydrolysis activity"/>
    <property type="evidence" value="ECO:0007669"/>
    <property type="project" value="InterPro"/>
</dbReference>
<dbReference type="Pfam" id="PF00005">
    <property type="entry name" value="ABC_tran"/>
    <property type="match status" value="1"/>
</dbReference>
<reference evidence="11" key="2">
    <citation type="submission" date="2025-09" db="UniProtKB">
        <authorList>
            <consortium name="Ensembl"/>
        </authorList>
    </citation>
    <scope>IDENTIFICATION</scope>
</reference>
<comment type="subcellular location">
    <subcellularLocation>
        <location evidence="1">Membrane</location>
        <topology evidence="1">Multi-pass membrane protein</topology>
    </subcellularLocation>
</comment>
<dbReference type="PANTHER" id="PTHR48041">
    <property type="entry name" value="ABC TRANSPORTER G FAMILY MEMBER 28"/>
    <property type="match status" value="1"/>
</dbReference>
<feature type="transmembrane region" description="Helical" evidence="9">
    <location>
        <begin position="430"/>
        <end position="451"/>
    </location>
</feature>
<dbReference type="GO" id="GO:0005524">
    <property type="term" value="F:ATP binding"/>
    <property type="evidence" value="ECO:0007669"/>
    <property type="project" value="UniProtKB-KW"/>
</dbReference>
<dbReference type="GO" id="GO:0043190">
    <property type="term" value="C:ATP-binding cassette (ABC) transporter complex"/>
    <property type="evidence" value="ECO:0007669"/>
    <property type="project" value="TreeGrafter"/>
</dbReference>
<organism evidence="11 12">
    <name type="scientific">Gadus morhua</name>
    <name type="common">Atlantic cod</name>
    <dbReference type="NCBI Taxonomy" id="8049"/>
    <lineage>
        <taxon>Eukaryota</taxon>
        <taxon>Metazoa</taxon>
        <taxon>Chordata</taxon>
        <taxon>Craniata</taxon>
        <taxon>Vertebrata</taxon>
        <taxon>Euteleostomi</taxon>
        <taxon>Actinopterygii</taxon>
        <taxon>Neopterygii</taxon>
        <taxon>Teleostei</taxon>
        <taxon>Neoteleostei</taxon>
        <taxon>Acanthomorphata</taxon>
        <taxon>Zeiogadaria</taxon>
        <taxon>Gadariae</taxon>
        <taxon>Gadiformes</taxon>
        <taxon>Gadoidei</taxon>
        <taxon>Gadidae</taxon>
        <taxon>Gadus</taxon>
    </lineage>
</organism>
<evidence type="ECO:0000256" key="5">
    <source>
        <dbReference type="ARBA" id="ARBA00022741"/>
    </source>
</evidence>
<feature type="transmembrane region" description="Helical" evidence="9">
    <location>
        <begin position="540"/>
        <end position="567"/>
    </location>
</feature>
<dbReference type="CDD" id="cd03234">
    <property type="entry name" value="ABCG_White"/>
    <property type="match status" value="1"/>
</dbReference>
<dbReference type="PROSITE" id="PS50893">
    <property type="entry name" value="ABC_TRANSPORTER_2"/>
    <property type="match status" value="1"/>
</dbReference>
<feature type="transmembrane region" description="Helical" evidence="9">
    <location>
        <begin position="466"/>
        <end position="487"/>
    </location>
</feature>
<evidence type="ECO:0000256" key="7">
    <source>
        <dbReference type="ARBA" id="ARBA00022989"/>
    </source>
</evidence>
<dbReference type="InterPro" id="IPR017871">
    <property type="entry name" value="ABC_transporter-like_CS"/>
</dbReference>
<dbReference type="GO" id="GO:0016324">
    <property type="term" value="C:apical plasma membrane"/>
    <property type="evidence" value="ECO:0007669"/>
    <property type="project" value="TreeGrafter"/>
</dbReference>
<accession>A0A8C4Z9P5</accession>
<dbReference type="Proteomes" id="UP000694546">
    <property type="component" value="Chromosome 15"/>
</dbReference>
<keyword evidence="7 9" id="KW-1133">Transmembrane helix</keyword>
<evidence type="ECO:0000256" key="6">
    <source>
        <dbReference type="ARBA" id="ARBA00022840"/>
    </source>
</evidence>
<evidence type="ECO:0000313" key="12">
    <source>
        <dbReference type="Proteomes" id="UP000694546"/>
    </source>
</evidence>
<dbReference type="FunFam" id="3.40.50.300:FF:003269">
    <property type="entry name" value="ATP binding cassette subfamily G member 5"/>
    <property type="match status" value="1"/>
</dbReference>
<keyword evidence="4 9" id="KW-0812">Transmembrane</keyword>
<dbReference type="InterPro" id="IPR003439">
    <property type="entry name" value="ABC_transporter-like_ATP-bd"/>
</dbReference>
<sequence>MPVWEIHWLNLRLGNGYAEPGTRLLIVCGVDRCTICPNIVVTQADGEMSESFSMPATGSENGSFRFLSDKKEEQTTSPSCSLSVSGVSYTVSERAGPWWDLPSYRKRWTRQILNEVSFHVSSGEILGILGNSGSGKTTLLDAIAGRIGHLGTLSGDVFINGQKIKQEQYQDCFSYVLQSDNLLSYLTVEETLTYTAQLALRRHSEEAIRKKVSAVMSELSLTHVGRSVIGGRVFPGISGGERRRVSIACQLLQDPKVILLDEPTTGLDSMTANQIVVLLAELARRDRIVIVTIHQPRSELFRVFSRIAVMSRGELVFCGQPGEMVDFFSQCGYECPEYCNPFDIYVDFTSVDTRSVEREAATFSRMHNITSSYQGSAIYQSMLGKMEQSLRVSNKAAIPFKSKESPSSLVKMGVLFRRTMRNLSRDRMGVLMRLSQNLIYGLFIAFFVVRLDSDVTKGAVQDRIGIIYQAVGASPYTGMLNAVALFTSLRAISDQESQDGLYSKWQMFLAYVFHILPFSIVSVFIFTSFLYWTVGMHPDTMRFLCFSAVVLVPHIIGEWLTVVLLGVVQNPNMINSGVALLNIAGILVGSGFLRSTQQMPEVFQWLSYLTFQKYSCELLIVTEFHELNFTCMIHEGQPTGNSVIPGACLIAQGSQIIDQGYPGALSRYTLDFVLLYSFLPALLLLGVASFKIRDRLIRH</sequence>
<keyword evidence="6" id="KW-0067">ATP-binding</keyword>
<protein>
    <submittedName>
        <fullName evidence="11">ATP-binding cassette, sub-family G (WHITE), member 5</fullName>
    </submittedName>
</protein>
<dbReference type="SMART" id="SM00382">
    <property type="entry name" value="AAA"/>
    <property type="match status" value="1"/>
</dbReference>
<keyword evidence="12" id="KW-1185">Reference proteome</keyword>